<name>A0A9D9E1H6_9BACT</name>
<reference evidence="4" key="1">
    <citation type="submission" date="2020-10" db="EMBL/GenBank/DDBJ databases">
        <authorList>
            <person name="Gilroy R."/>
        </authorList>
    </citation>
    <scope>NUCLEOTIDE SEQUENCE</scope>
    <source>
        <strain evidence="4">G3-4614</strain>
    </source>
</reference>
<proteinExistence type="inferred from homology"/>
<dbReference type="InterPro" id="IPR011765">
    <property type="entry name" value="Pept_M16_N"/>
</dbReference>
<dbReference type="InterPro" id="IPR050361">
    <property type="entry name" value="MPP/UQCRC_Complex"/>
</dbReference>
<feature type="signal peptide" evidence="2">
    <location>
        <begin position="1"/>
        <end position="18"/>
    </location>
</feature>
<accession>A0A9D9E1H6</accession>
<protein>
    <submittedName>
        <fullName evidence="4">Insulinase family protein</fullName>
    </submittedName>
</protein>
<evidence type="ECO:0000313" key="5">
    <source>
        <dbReference type="Proteomes" id="UP000823636"/>
    </source>
</evidence>
<dbReference type="Proteomes" id="UP000823636">
    <property type="component" value="Unassembled WGS sequence"/>
</dbReference>
<evidence type="ECO:0000256" key="2">
    <source>
        <dbReference type="SAM" id="SignalP"/>
    </source>
</evidence>
<dbReference type="Pfam" id="PF00675">
    <property type="entry name" value="Peptidase_M16"/>
    <property type="match status" value="1"/>
</dbReference>
<feature type="non-terminal residue" evidence="4">
    <location>
        <position position="82"/>
    </location>
</feature>
<sequence>MKRTILVTLLTVILQSVAAQQLMPLPVDTAVRYGKLPNGLTYIIRHNANPEHRADFYIAQKVGSVLEEEEQRGLAHFLEHMA</sequence>
<gene>
    <name evidence="4" type="ORF">IAC54_01160</name>
</gene>
<keyword evidence="2" id="KW-0732">Signal</keyword>
<dbReference type="PANTHER" id="PTHR11851">
    <property type="entry name" value="METALLOPROTEASE"/>
    <property type="match status" value="1"/>
</dbReference>
<dbReference type="SUPFAM" id="SSF63411">
    <property type="entry name" value="LuxS/MPP-like metallohydrolase"/>
    <property type="match status" value="1"/>
</dbReference>
<feature type="chain" id="PRO_5039259572" evidence="2">
    <location>
        <begin position="19"/>
        <end position="82"/>
    </location>
</feature>
<dbReference type="GO" id="GO:0046872">
    <property type="term" value="F:metal ion binding"/>
    <property type="evidence" value="ECO:0007669"/>
    <property type="project" value="InterPro"/>
</dbReference>
<organism evidence="4 5">
    <name type="scientific">Candidatus Caccoplasma merdipullorum</name>
    <dbReference type="NCBI Taxonomy" id="2840718"/>
    <lineage>
        <taxon>Bacteria</taxon>
        <taxon>Pseudomonadati</taxon>
        <taxon>Bacteroidota</taxon>
        <taxon>Bacteroidia</taxon>
        <taxon>Bacteroidales</taxon>
        <taxon>Bacteroidaceae</taxon>
        <taxon>Bacteroidaceae incertae sedis</taxon>
        <taxon>Candidatus Caccoplasma</taxon>
    </lineage>
</organism>
<reference evidence="4" key="2">
    <citation type="journal article" date="2021" name="PeerJ">
        <title>Extensive microbial diversity within the chicken gut microbiome revealed by metagenomics and culture.</title>
        <authorList>
            <person name="Gilroy R."/>
            <person name="Ravi A."/>
            <person name="Getino M."/>
            <person name="Pursley I."/>
            <person name="Horton D.L."/>
            <person name="Alikhan N.F."/>
            <person name="Baker D."/>
            <person name="Gharbi K."/>
            <person name="Hall N."/>
            <person name="Watson M."/>
            <person name="Adriaenssens E.M."/>
            <person name="Foster-Nyarko E."/>
            <person name="Jarju S."/>
            <person name="Secka A."/>
            <person name="Antonio M."/>
            <person name="Oren A."/>
            <person name="Chaudhuri R.R."/>
            <person name="La Ragione R."/>
            <person name="Hildebrand F."/>
            <person name="Pallen M.J."/>
        </authorList>
    </citation>
    <scope>NUCLEOTIDE SEQUENCE</scope>
    <source>
        <strain evidence="4">G3-4614</strain>
    </source>
</reference>
<comment type="caution">
    <text evidence="4">The sequence shown here is derived from an EMBL/GenBank/DDBJ whole genome shotgun (WGS) entry which is preliminary data.</text>
</comment>
<feature type="domain" description="Peptidase M16 N-terminal" evidence="3">
    <location>
        <begin position="45"/>
        <end position="82"/>
    </location>
</feature>
<comment type="similarity">
    <text evidence="1">Belongs to the peptidase M16 family.</text>
</comment>
<dbReference type="AlphaFoldDB" id="A0A9D9E1H6"/>
<dbReference type="PANTHER" id="PTHR11851:SF49">
    <property type="entry name" value="MITOCHONDRIAL-PROCESSING PEPTIDASE SUBUNIT ALPHA"/>
    <property type="match status" value="1"/>
</dbReference>
<evidence type="ECO:0000313" key="4">
    <source>
        <dbReference type="EMBL" id="MBO8437493.1"/>
    </source>
</evidence>
<evidence type="ECO:0000259" key="3">
    <source>
        <dbReference type="Pfam" id="PF00675"/>
    </source>
</evidence>
<dbReference type="Gene3D" id="3.30.830.10">
    <property type="entry name" value="Metalloenzyme, LuxS/M16 peptidase-like"/>
    <property type="match status" value="1"/>
</dbReference>
<evidence type="ECO:0000256" key="1">
    <source>
        <dbReference type="ARBA" id="ARBA00007261"/>
    </source>
</evidence>
<dbReference type="InterPro" id="IPR011249">
    <property type="entry name" value="Metalloenz_LuxS/M16"/>
</dbReference>
<dbReference type="EMBL" id="JADIMW010000009">
    <property type="protein sequence ID" value="MBO8437493.1"/>
    <property type="molecule type" value="Genomic_DNA"/>
</dbReference>